<name>A0A2S7WNG6_9FLAO</name>
<feature type="domain" description="Transposase InsH N-terminal" evidence="1">
    <location>
        <begin position="22"/>
        <end position="113"/>
    </location>
</feature>
<comment type="caution">
    <text evidence="3">The sequence shown here is derived from an EMBL/GenBank/DDBJ whole genome shotgun (WGS) entry which is preliminary data.</text>
</comment>
<dbReference type="Proteomes" id="UP000238882">
    <property type="component" value="Unassembled WGS sequence"/>
</dbReference>
<organism evidence="3 4">
    <name type="scientific">Polaribacter porphyrae</name>
    <dbReference type="NCBI Taxonomy" id="1137780"/>
    <lineage>
        <taxon>Bacteria</taxon>
        <taxon>Pseudomonadati</taxon>
        <taxon>Bacteroidota</taxon>
        <taxon>Flavobacteriia</taxon>
        <taxon>Flavobacteriales</taxon>
        <taxon>Flavobacteriaceae</taxon>
    </lineage>
</organism>
<evidence type="ECO:0000313" key="4">
    <source>
        <dbReference type="Proteomes" id="UP000238882"/>
    </source>
</evidence>
<dbReference type="Pfam" id="PF05598">
    <property type="entry name" value="DUF772"/>
    <property type="match status" value="1"/>
</dbReference>
<proteinExistence type="predicted"/>
<dbReference type="InterPro" id="IPR008490">
    <property type="entry name" value="Transposase_InsH_N"/>
</dbReference>
<dbReference type="AlphaFoldDB" id="A0A2S7WNG6"/>
<dbReference type="InterPro" id="IPR025668">
    <property type="entry name" value="Tnp_DDE_dom"/>
</dbReference>
<dbReference type="NCBIfam" id="NF033551">
    <property type="entry name" value="transpos_IS1182"/>
    <property type="match status" value="1"/>
</dbReference>
<dbReference type="InterPro" id="IPR047629">
    <property type="entry name" value="IS1182_transpos"/>
</dbReference>
<gene>
    <name evidence="3" type="ORF">BTO18_07325</name>
</gene>
<evidence type="ECO:0000259" key="2">
    <source>
        <dbReference type="Pfam" id="PF13751"/>
    </source>
</evidence>
<accession>A0A2S7WNG6</accession>
<reference evidence="3 4" key="1">
    <citation type="submission" date="2016-12" db="EMBL/GenBank/DDBJ databases">
        <title>Trade-off between light-utilization and light-protection in marine flavobacteria.</title>
        <authorList>
            <person name="Kumagai Y."/>
            <person name="Yoshizawa S."/>
            <person name="Kogure K."/>
            <person name="Iwasaki W."/>
        </authorList>
    </citation>
    <scope>NUCLEOTIDE SEQUENCE [LARGE SCALE GENOMIC DNA]</scope>
    <source>
        <strain evidence="3 4">NBRC 108759</strain>
    </source>
</reference>
<dbReference type="EMBL" id="MSCN01000001">
    <property type="protein sequence ID" value="PQJ78996.1"/>
    <property type="molecule type" value="Genomic_DNA"/>
</dbReference>
<protein>
    <submittedName>
        <fullName evidence="3">Transposase</fullName>
    </submittedName>
</protein>
<feature type="domain" description="Transposase DDE" evidence="2">
    <location>
        <begin position="390"/>
        <end position="515"/>
    </location>
</feature>
<keyword evidence="4" id="KW-1185">Reference proteome</keyword>
<dbReference type="PANTHER" id="PTHR33408:SF2">
    <property type="entry name" value="TRANSPOSASE DDE DOMAIN-CONTAINING PROTEIN"/>
    <property type="match status" value="1"/>
</dbReference>
<dbReference type="Pfam" id="PF13751">
    <property type="entry name" value="DDE_Tnp_1_6"/>
    <property type="match status" value="1"/>
</dbReference>
<dbReference type="PANTHER" id="PTHR33408">
    <property type="entry name" value="TRANSPOSASE"/>
    <property type="match status" value="1"/>
</dbReference>
<sequence length="516" mass="60453">MSTMNTNFKDYNQQQNWLFPPSIEELIPSEHPVRLVNGVVEQLDLSQLLSEYKKNGQPSYHPKMLLKVMVYAYMDNTYSTRKIEKAMRENINYMWLSGKQVADHNTIARFRSKKLKTIFKDIFKQVVLFLADQGLVSLKEVFTDGTKIESVAGRYTFVWGNAIKTRKEKMATQLEQLWQYAQSIADHEDKDPTPPDFTKVGKEKVAQTAQKINKILSNNPKAGSKQKAKLRFIEKNFSNNLDRYAEQEKILANRNSYSKTDPDATFMRMKEDHMKNGQLKPGYNVQISSQSQFIIHYSLHQQTTDYHTLKPHLVSYQKLYKTLPEIIVADAGYGSEENYEYLEQNDVEAYVKYNTFDKENQTYKPKKKKSGKEDFHRDTLHYNDKEDYYVCPMGQKMENKYDKKQQTTSGYLQKISVYKAKNCKGCSLRTLCHKAKGNRIVQRNHKLERYKEITRRRLNSELGTQKRRQRTADVEPVFTHIKSNRNFKRFTHKGIDKASLEFGLHAFAHNLKKMIA</sequence>
<evidence type="ECO:0000313" key="3">
    <source>
        <dbReference type="EMBL" id="PQJ78996.1"/>
    </source>
</evidence>
<evidence type="ECO:0000259" key="1">
    <source>
        <dbReference type="Pfam" id="PF05598"/>
    </source>
</evidence>